<evidence type="ECO:0000256" key="1">
    <source>
        <dbReference type="SAM" id="SignalP"/>
    </source>
</evidence>
<organism evidence="2 3">
    <name type="scientific">Fusarium oxysporum f. sp. lycopersici (strain 4287 / CBS 123668 / FGSC 9935 / NRRL 34936)</name>
    <name type="common">Fusarium vascular wilt of tomato</name>
    <dbReference type="NCBI Taxonomy" id="426428"/>
    <lineage>
        <taxon>Eukaryota</taxon>
        <taxon>Fungi</taxon>
        <taxon>Dikarya</taxon>
        <taxon>Ascomycota</taxon>
        <taxon>Pezizomycotina</taxon>
        <taxon>Sordariomycetes</taxon>
        <taxon>Hypocreomycetidae</taxon>
        <taxon>Hypocreales</taxon>
        <taxon>Nectriaceae</taxon>
        <taxon>Fusarium</taxon>
        <taxon>Fusarium oxysporum species complex</taxon>
    </lineage>
</organism>
<name>A0A0J9WW47_FUSO4</name>
<dbReference type="VEuPathDB" id="FungiDB:FOXG_17620"/>
<dbReference type="RefSeq" id="XP_018258697.1">
    <property type="nucleotide sequence ID" value="XM_018397627.1"/>
</dbReference>
<reference evidence="2" key="1">
    <citation type="submission" date="2007-04" db="EMBL/GenBank/DDBJ databases">
        <authorList>
            <consortium name="The Broad Institute Genome Sequencing Platform"/>
            <person name="Birren B."/>
            <person name="Lander E."/>
            <person name="Galagan J."/>
            <person name="Nusbaum C."/>
            <person name="Devon K."/>
            <person name="Ma L.-J."/>
            <person name="Jaffe D."/>
            <person name="Butler J."/>
            <person name="Alvarez P."/>
            <person name="Gnerre S."/>
            <person name="Grabherr M."/>
            <person name="Kleber M."/>
            <person name="Mauceli E."/>
            <person name="Brockman W."/>
            <person name="MacCallum I.A."/>
            <person name="Young S."/>
            <person name="LaButti K."/>
            <person name="DeCaprio D."/>
            <person name="Crawford M."/>
            <person name="Koehrsen M."/>
            <person name="Engels R."/>
            <person name="Montgomery P."/>
            <person name="Pearson M."/>
            <person name="Howarth C."/>
            <person name="Larson L."/>
            <person name="White J."/>
            <person name="O'Leary S."/>
            <person name="Kodira C."/>
            <person name="Zeng Q."/>
            <person name="Yandava C."/>
            <person name="Alvarado L."/>
            <person name="Kistler C."/>
            <person name="Shim W.-B."/>
            <person name="Kang S."/>
            <person name="Woloshuk C."/>
        </authorList>
    </citation>
    <scope>NUCLEOTIDE SEQUENCE</scope>
    <source>
        <strain evidence="2">4287</strain>
    </source>
</reference>
<feature type="chain" id="PRO_5005325347" evidence="1">
    <location>
        <begin position="20"/>
        <end position="412"/>
    </location>
</feature>
<evidence type="ECO:0000313" key="2">
    <source>
        <dbReference type="EMBL" id="KNB20652.1"/>
    </source>
</evidence>
<keyword evidence="1" id="KW-0732">Signal</keyword>
<dbReference type="OrthoDB" id="5093344at2759"/>
<dbReference type="KEGG" id="fox:FOXG_17620"/>
<reference evidence="2" key="2">
    <citation type="journal article" date="2010" name="Nature">
        <title>Comparative genomics reveals mobile pathogenicity chromosomes in Fusarium.</title>
        <authorList>
            <person name="Ma L.J."/>
            <person name="van der Does H.C."/>
            <person name="Borkovich K.A."/>
            <person name="Coleman J.J."/>
            <person name="Daboussi M.J."/>
            <person name="Di Pietro A."/>
            <person name="Dufresne M."/>
            <person name="Freitag M."/>
            <person name="Grabherr M."/>
            <person name="Henrissat B."/>
            <person name="Houterman P.M."/>
            <person name="Kang S."/>
            <person name="Shim W.B."/>
            <person name="Woloshuk C."/>
            <person name="Xie X."/>
            <person name="Xu J.R."/>
            <person name="Antoniw J."/>
            <person name="Baker S.E."/>
            <person name="Bluhm B.H."/>
            <person name="Breakspear A."/>
            <person name="Brown D.W."/>
            <person name="Butchko R.A."/>
            <person name="Chapman S."/>
            <person name="Coulson R."/>
            <person name="Coutinho P.M."/>
            <person name="Danchin E.G."/>
            <person name="Diener A."/>
            <person name="Gale L.R."/>
            <person name="Gardiner D.M."/>
            <person name="Goff S."/>
            <person name="Hammond-Kosack K.E."/>
            <person name="Hilburn K."/>
            <person name="Hua-Van A."/>
            <person name="Jonkers W."/>
            <person name="Kazan K."/>
            <person name="Kodira C.D."/>
            <person name="Koehrsen M."/>
            <person name="Kumar L."/>
            <person name="Lee Y.H."/>
            <person name="Li L."/>
            <person name="Manners J.M."/>
            <person name="Miranda-Saavedra D."/>
            <person name="Mukherjee M."/>
            <person name="Park G."/>
            <person name="Park J."/>
            <person name="Park S.Y."/>
            <person name="Proctor R.H."/>
            <person name="Regev A."/>
            <person name="Ruiz-Roldan M.C."/>
            <person name="Sain D."/>
            <person name="Sakthikumar S."/>
            <person name="Sykes S."/>
            <person name="Schwartz D.C."/>
            <person name="Turgeon B.G."/>
            <person name="Wapinski I."/>
            <person name="Yoder O."/>
            <person name="Young S."/>
            <person name="Zeng Q."/>
            <person name="Zhou S."/>
            <person name="Galagan J."/>
            <person name="Cuomo C.A."/>
            <person name="Kistler H.C."/>
            <person name="Rep M."/>
        </authorList>
    </citation>
    <scope>NUCLEOTIDE SEQUENCE [LARGE SCALE GENOMIC DNA]</scope>
    <source>
        <strain evidence="2">4287</strain>
    </source>
</reference>
<proteinExistence type="predicted"/>
<protein>
    <submittedName>
        <fullName evidence="2">Uncharacterized protein</fullName>
    </submittedName>
</protein>
<gene>
    <name evidence="2" type="ORF">FOXG_17620</name>
</gene>
<sequence length="412" mass="44326">MKFFGILAPLGMIVVGADAAFWNPFIRSPDVCYNAVAQPNNKQRTSDCKSFLLTTITPKKATIYKTTTITKKTPTVRKSITVTSTSSAIATSVSSVVQTITDNIVVTRTVEQTKFVTEQATATITTQGADLNSPFKHKRSVPHIPEYLNSICTNSAQYSSACSRIGVTAKTVNGPRVTVVSKIIHVKIPRASTVRTTVSTTWVTQTVKTTVVLKTYSTEEVTKTIDVVTDDVTIATKTVTETTTKTETAEPLQTVKLIAIGSNDPSLATSGSLGFSFLESSQGTSFYVDFNSDASTVQQYTVHKGTGEVKALNGPGSAAGQSASYNFSPGSGNPYGSVMIQGKGAPPLVCKVADGTGYQYLQCKFSSNQIADFWTCKQRLLLVYPGYDLSRCYMDGNVYTGYKIPIIRVSTN</sequence>
<dbReference type="Proteomes" id="UP000009097">
    <property type="component" value="Unassembled WGS sequence"/>
</dbReference>
<accession>A0A0J9WW47</accession>
<dbReference type="AlphaFoldDB" id="A0A0J9WW47"/>
<feature type="signal peptide" evidence="1">
    <location>
        <begin position="1"/>
        <end position="19"/>
    </location>
</feature>
<evidence type="ECO:0000313" key="3">
    <source>
        <dbReference type="Proteomes" id="UP000009097"/>
    </source>
</evidence>
<dbReference type="EMBL" id="DS231754">
    <property type="protein sequence ID" value="KNB20652.1"/>
    <property type="molecule type" value="Genomic_DNA"/>
</dbReference>
<dbReference type="GeneID" id="28958365"/>